<evidence type="ECO:0000256" key="1">
    <source>
        <dbReference type="ARBA" id="ARBA00004186"/>
    </source>
</evidence>
<dbReference type="Pfam" id="PF16740">
    <property type="entry name" value="SKA2"/>
    <property type="match status" value="1"/>
</dbReference>
<keyword evidence="7" id="KW-0493">Microtubule</keyword>
<dbReference type="InterPro" id="IPR042091">
    <property type="entry name" value="Ska2_N"/>
</dbReference>
<feature type="region of interest" description="Disordered" evidence="14">
    <location>
        <begin position="117"/>
        <end position="157"/>
    </location>
</feature>
<evidence type="ECO:0000256" key="8">
    <source>
        <dbReference type="ARBA" id="ARBA00022776"/>
    </source>
</evidence>
<accession>A0A913X2J9</accession>
<comment type="similarity">
    <text evidence="3">Belongs to the SKA2 family.</text>
</comment>
<organism evidence="16 17">
    <name type="scientific">Exaiptasia diaphana</name>
    <name type="common">Tropical sea anemone</name>
    <name type="synonym">Aiptasia pulchella</name>
    <dbReference type="NCBI Taxonomy" id="2652724"/>
    <lineage>
        <taxon>Eukaryota</taxon>
        <taxon>Metazoa</taxon>
        <taxon>Cnidaria</taxon>
        <taxon>Anthozoa</taxon>
        <taxon>Hexacorallia</taxon>
        <taxon>Actiniaria</taxon>
        <taxon>Aiptasiidae</taxon>
        <taxon>Exaiptasia</taxon>
    </lineage>
</organism>
<dbReference type="AlphaFoldDB" id="A0A913X2J9"/>
<dbReference type="GO" id="GO:0007059">
    <property type="term" value="P:chromosome segregation"/>
    <property type="evidence" value="ECO:0007669"/>
    <property type="project" value="InterPro"/>
</dbReference>
<keyword evidence="5" id="KW-0963">Cytoplasm</keyword>
<evidence type="ECO:0000256" key="11">
    <source>
        <dbReference type="ARBA" id="ARBA00023306"/>
    </source>
</evidence>
<dbReference type="GO" id="GO:0051301">
    <property type="term" value="P:cell division"/>
    <property type="evidence" value="ECO:0007669"/>
    <property type="project" value="UniProtKB-KW"/>
</dbReference>
<dbReference type="GO" id="GO:0000940">
    <property type="term" value="C:outer kinetochore"/>
    <property type="evidence" value="ECO:0007669"/>
    <property type="project" value="InterPro"/>
</dbReference>
<keyword evidence="9" id="KW-0995">Kinetochore</keyword>
<keyword evidence="11" id="KW-0131">Cell cycle</keyword>
<keyword evidence="6" id="KW-0132">Cell division</keyword>
<evidence type="ECO:0000256" key="10">
    <source>
        <dbReference type="ARBA" id="ARBA00023212"/>
    </source>
</evidence>
<evidence type="ECO:0000313" key="17">
    <source>
        <dbReference type="Proteomes" id="UP000887567"/>
    </source>
</evidence>
<evidence type="ECO:0000256" key="13">
    <source>
        <dbReference type="ARBA" id="ARBA00029651"/>
    </source>
</evidence>
<keyword evidence="8" id="KW-0498">Mitosis</keyword>
<keyword evidence="17" id="KW-1185">Reference proteome</keyword>
<dbReference type="OrthoDB" id="193920at2759"/>
<evidence type="ECO:0000256" key="7">
    <source>
        <dbReference type="ARBA" id="ARBA00022701"/>
    </source>
</evidence>
<dbReference type="InterPro" id="IPR026762">
    <property type="entry name" value="Ska2"/>
</dbReference>
<evidence type="ECO:0000256" key="2">
    <source>
        <dbReference type="ARBA" id="ARBA00004629"/>
    </source>
</evidence>
<evidence type="ECO:0000256" key="14">
    <source>
        <dbReference type="SAM" id="MobiDB-lite"/>
    </source>
</evidence>
<dbReference type="Proteomes" id="UP000887567">
    <property type="component" value="Unplaced"/>
</dbReference>
<dbReference type="PANTHER" id="PTHR32017">
    <property type="entry name" value="SPINDLE AND KINETOCHORE-ASSOCIATED PROTEIN 2"/>
    <property type="match status" value="1"/>
</dbReference>
<dbReference type="GeneID" id="110236727"/>
<dbReference type="GO" id="GO:0005876">
    <property type="term" value="C:spindle microtubule"/>
    <property type="evidence" value="ECO:0007669"/>
    <property type="project" value="InterPro"/>
</dbReference>
<keyword evidence="12" id="KW-0137">Centromere</keyword>
<keyword evidence="10" id="KW-0206">Cytoskeleton</keyword>
<evidence type="ECO:0000256" key="9">
    <source>
        <dbReference type="ARBA" id="ARBA00022838"/>
    </source>
</evidence>
<keyword evidence="4" id="KW-0158">Chromosome</keyword>
<dbReference type="KEGG" id="epa:110236727"/>
<feature type="domain" description="Ska2 N-terminal" evidence="15">
    <location>
        <begin position="3"/>
        <end position="106"/>
    </location>
</feature>
<dbReference type="PANTHER" id="PTHR32017:SF3">
    <property type="entry name" value="SPINDLE AND KINETOCHORE-ASSOCIATED PROTEIN 2"/>
    <property type="match status" value="1"/>
</dbReference>
<evidence type="ECO:0000256" key="5">
    <source>
        <dbReference type="ARBA" id="ARBA00022490"/>
    </source>
</evidence>
<proteinExistence type="inferred from homology"/>
<reference evidence="16" key="1">
    <citation type="submission" date="2022-11" db="UniProtKB">
        <authorList>
            <consortium name="EnsemblMetazoa"/>
        </authorList>
    </citation>
    <scope>IDENTIFICATION</scope>
</reference>
<name>A0A913X2J9_EXADI</name>
<dbReference type="RefSeq" id="XP_020897927.2">
    <property type="nucleotide sequence ID" value="XM_021042268.2"/>
</dbReference>
<evidence type="ECO:0000256" key="12">
    <source>
        <dbReference type="ARBA" id="ARBA00023328"/>
    </source>
</evidence>
<protein>
    <recommendedName>
        <fullName evidence="13">Protein FAM33A</fullName>
    </recommendedName>
</protein>
<evidence type="ECO:0000256" key="6">
    <source>
        <dbReference type="ARBA" id="ARBA00022618"/>
    </source>
</evidence>
<evidence type="ECO:0000256" key="4">
    <source>
        <dbReference type="ARBA" id="ARBA00022454"/>
    </source>
</evidence>
<comment type="subcellular location">
    <subcellularLocation>
        <location evidence="2">Chromosome</location>
        <location evidence="2">Centromere</location>
        <location evidence="2">Kinetochore</location>
    </subcellularLocation>
    <subcellularLocation>
        <location evidence="1">Cytoplasm</location>
        <location evidence="1">Cytoskeleton</location>
        <location evidence="1">Spindle</location>
    </subcellularLocation>
</comment>
<dbReference type="GO" id="GO:0008017">
    <property type="term" value="F:microtubule binding"/>
    <property type="evidence" value="ECO:0007669"/>
    <property type="project" value="InterPro"/>
</dbReference>
<evidence type="ECO:0000256" key="3">
    <source>
        <dbReference type="ARBA" id="ARBA00010684"/>
    </source>
</evidence>
<dbReference type="OMA" id="RFAGCEV"/>
<evidence type="ECO:0000259" key="15">
    <source>
        <dbReference type="Pfam" id="PF16740"/>
    </source>
</evidence>
<dbReference type="EnsemblMetazoa" id="XM_021042268.2">
    <property type="protein sequence ID" value="XP_020897927.2"/>
    <property type="gene ID" value="LOC110236727"/>
</dbReference>
<dbReference type="GO" id="GO:0000278">
    <property type="term" value="P:mitotic cell cycle"/>
    <property type="evidence" value="ECO:0007669"/>
    <property type="project" value="TreeGrafter"/>
</dbReference>
<dbReference type="Pfam" id="PF11362">
    <property type="entry name" value="DUF3161"/>
    <property type="match status" value="1"/>
</dbReference>
<dbReference type="Gene3D" id="6.10.250.1380">
    <property type="match status" value="1"/>
</dbReference>
<sequence>MESVVDKLEALVQKAESDLNYVSLRLDSQFTQQFSKQNAEQLNPVKIFERIKKAREEFHNLTSQAETVCAEQQKVQASLVDCLLLTQDNLQNLQQKTGSKVSEKTAIEEFLHLHRYPGVHSPEGSSCSQEDMEEDKENSQSQFNDASIIDADQTEDKTESRKRLKEFIPVTKCEFDSVSALVKGRVQLEAVNKVHEVIFNHFKANKKSSPLTISDMAEMGLKITGATGQAKLKVLRSLKIIQITNKGAVKWQT</sequence>
<evidence type="ECO:0000313" key="16">
    <source>
        <dbReference type="EnsemblMetazoa" id="XP_020897927.2"/>
    </source>
</evidence>